<comment type="similarity">
    <text evidence="1">Belongs to the protease inhibitor I9 family.</text>
</comment>
<dbReference type="SUPFAM" id="SSF54897">
    <property type="entry name" value="Protease propeptides/inhibitors"/>
    <property type="match status" value="1"/>
</dbReference>
<evidence type="ECO:0000256" key="2">
    <source>
        <dbReference type="SAM" id="Phobius"/>
    </source>
</evidence>
<keyword evidence="2" id="KW-1133">Transmembrane helix</keyword>
<dbReference type="Gene3D" id="3.30.70.80">
    <property type="entry name" value="Peptidase S8 propeptide/proteinase inhibitor I9"/>
    <property type="match status" value="1"/>
</dbReference>
<dbReference type="InterPro" id="IPR052471">
    <property type="entry name" value="PBI_I9"/>
</dbReference>
<dbReference type="PANTHER" id="PTHR28288">
    <property type="entry name" value="PROTEASE B INHIBITOR 2"/>
    <property type="match status" value="1"/>
</dbReference>
<organism evidence="3 4">
    <name type="scientific">Alternaria dauci</name>
    <dbReference type="NCBI Taxonomy" id="48095"/>
    <lineage>
        <taxon>Eukaryota</taxon>
        <taxon>Fungi</taxon>
        <taxon>Dikarya</taxon>
        <taxon>Ascomycota</taxon>
        <taxon>Pezizomycotina</taxon>
        <taxon>Dothideomycetes</taxon>
        <taxon>Pleosporomycetidae</taxon>
        <taxon>Pleosporales</taxon>
        <taxon>Pleosporineae</taxon>
        <taxon>Pleosporaceae</taxon>
        <taxon>Alternaria</taxon>
        <taxon>Alternaria sect. Porri</taxon>
    </lineage>
</organism>
<gene>
    <name evidence="3" type="ORF">ACET3X_005749</name>
</gene>
<keyword evidence="4" id="KW-1185">Reference proteome</keyword>
<keyword evidence="2" id="KW-0472">Membrane</keyword>
<evidence type="ECO:0000313" key="3">
    <source>
        <dbReference type="EMBL" id="KAL1795525.1"/>
    </source>
</evidence>
<name>A0ABR3UGA7_9PLEO</name>
<proteinExistence type="inferred from homology"/>
<reference evidence="3 4" key="1">
    <citation type="submission" date="2024-09" db="EMBL/GenBank/DDBJ databases">
        <title>T2T genomes of carrot and Alternaria dauci and their utility for understanding host-pathogen interaction during carrot leaf blight disease.</title>
        <authorList>
            <person name="Liu W."/>
            <person name="Xu S."/>
            <person name="Ou C."/>
            <person name="Liu X."/>
            <person name="Zhuang F."/>
            <person name="Deng X.W."/>
        </authorList>
    </citation>
    <scope>NUCLEOTIDE SEQUENCE [LARGE SCALE GENOMIC DNA]</scope>
    <source>
        <strain evidence="3 4">A2016</strain>
    </source>
</reference>
<dbReference type="GeneID" id="96086071"/>
<evidence type="ECO:0000256" key="1">
    <source>
        <dbReference type="ARBA" id="ARBA00038069"/>
    </source>
</evidence>
<dbReference type="Proteomes" id="UP001578633">
    <property type="component" value="Chromosome 5"/>
</dbReference>
<comment type="caution">
    <text evidence="3">The sequence shown here is derived from an EMBL/GenBank/DDBJ whole genome shotgun (WGS) entry which is preliminary data.</text>
</comment>
<dbReference type="EMBL" id="JBHGVX010000005">
    <property type="protein sequence ID" value="KAL1795525.1"/>
    <property type="molecule type" value="Genomic_DNA"/>
</dbReference>
<feature type="transmembrane region" description="Helical" evidence="2">
    <location>
        <begin position="31"/>
        <end position="53"/>
    </location>
</feature>
<dbReference type="RefSeq" id="XP_069306109.1">
    <property type="nucleotide sequence ID" value="XM_069451886.1"/>
</dbReference>
<evidence type="ECO:0000313" key="4">
    <source>
        <dbReference type="Proteomes" id="UP001578633"/>
    </source>
</evidence>
<sequence length="133" mass="14814">MTRCFRLPHPDRPFETSTFLVAPRHHSILPYTMRFAVFSFLVALIATLAMAAAPHRSVIISWPNDTPDEIVEQSKEAIRQAKGVITHEYNIIKGFAAQAPASALEMVTTLSDVYKCEIEEDGIVTTQNDKVGI</sequence>
<keyword evidence="2" id="KW-0812">Transmembrane</keyword>
<dbReference type="InterPro" id="IPR037045">
    <property type="entry name" value="S8pro/Inhibitor_I9_sf"/>
</dbReference>
<evidence type="ECO:0008006" key="5">
    <source>
        <dbReference type="Google" id="ProtNLM"/>
    </source>
</evidence>
<dbReference type="PANTHER" id="PTHR28288:SF1">
    <property type="entry name" value="INHIBITOR I9 DOMAIN-CONTAINING PROTEIN"/>
    <property type="match status" value="1"/>
</dbReference>
<protein>
    <recommendedName>
        <fullName evidence="5">Inhibitor I9 domain-containing protein</fullName>
    </recommendedName>
</protein>
<accession>A0ABR3UGA7</accession>